<accession>A0A1H0KRU3</accession>
<protein>
    <submittedName>
        <fullName evidence="1">Uncharacterized protein</fullName>
    </submittedName>
</protein>
<dbReference type="EMBL" id="LT629708">
    <property type="protein sequence ID" value="SDO58677.1"/>
    <property type="molecule type" value="Genomic_DNA"/>
</dbReference>
<organism evidence="1 3">
    <name type="scientific">Pseudomonas extremorientalis</name>
    <dbReference type="NCBI Taxonomy" id="169669"/>
    <lineage>
        <taxon>Bacteria</taxon>
        <taxon>Pseudomonadati</taxon>
        <taxon>Pseudomonadota</taxon>
        <taxon>Gammaproteobacteria</taxon>
        <taxon>Pseudomonadales</taxon>
        <taxon>Pseudomonadaceae</taxon>
        <taxon>Pseudomonas</taxon>
    </lineage>
</organism>
<dbReference type="Proteomes" id="UP000181686">
    <property type="component" value="Unassembled WGS sequence"/>
</dbReference>
<evidence type="ECO:0000313" key="4">
    <source>
        <dbReference type="Proteomes" id="UP000182654"/>
    </source>
</evidence>
<evidence type="ECO:0000313" key="3">
    <source>
        <dbReference type="Proteomes" id="UP000181686"/>
    </source>
</evidence>
<proteinExistence type="predicted"/>
<name>A0A1H0KRU3_9PSED</name>
<dbReference type="Proteomes" id="UP000182654">
    <property type="component" value="Chromosome I"/>
</dbReference>
<reference evidence="2 4" key="2">
    <citation type="submission" date="2016-10" db="EMBL/GenBank/DDBJ databases">
        <authorList>
            <person name="Varghese N."/>
            <person name="Submissions S."/>
        </authorList>
    </citation>
    <scope>NUCLEOTIDE SEQUENCE [LARGE SCALE GENOMIC DNA]</scope>
    <source>
        <strain evidence="2 4">BS2774</strain>
    </source>
</reference>
<dbReference type="AlphaFoldDB" id="A0A1H0KRU3"/>
<reference evidence="1 3" key="1">
    <citation type="submission" date="2016-08" db="EMBL/GenBank/DDBJ databases">
        <title>Draft genome sequence of the type strain of Pseudomonas extremorientalis LMG 19695T isolated from drinking water reservoir.</title>
        <authorList>
            <person name="Tambong J.T."/>
        </authorList>
    </citation>
    <scope>NUCLEOTIDE SEQUENCE [LARGE SCALE GENOMIC DNA]</scope>
    <source>
        <strain evidence="1 3">LMG 19695</strain>
    </source>
</reference>
<keyword evidence="4" id="KW-1185">Reference proteome</keyword>
<dbReference type="EMBL" id="MDGK01000058">
    <property type="protein sequence ID" value="OIN05003.1"/>
    <property type="molecule type" value="Genomic_DNA"/>
</dbReference>
<sequence length="101" mass="11291">MTDHGLAGSQHFIFNPGGEGGHYEMAGVSLRPGAYELIEQQLLQIKRADDESVAVRYLYQLEGVLLTLLRYEDISELSADRLRKFIYGTLPAGLMKIHSIP</sequence>
<evidence type="ECO:0000313" key="1">
    <source>
        <dbReference type="EMBL" id="OIN05003.1"/>
    </source>
</evidence>
<dbReference type="RefSeq" id="WP_071491800.1">
    <property type="nucleotide sequence ID" value="NZ_LT629708.1"/>
</dbReference>
<gene>
    <name evidence="1" type="ORF">BFN10_24115</name>
    <name evidence="2" type="ORF">SAMN04490184_0924</name>
</gene>
<evidence type="ECO:0000313" key="2">
    <source>
        <dbReference type="EMBL" id="SDO58677.1"/>
    </source>
</evidence>